<keyword evidence="2" id="KW-1185">Reference proteome</keyword>
<dbReference type="EMBL" id="JACHON010000030">
    <property type="protein sequence ID" value="MBB6514313.1"/>
    <property type="molecule type" value="Genomic_DNA"/>
</dbReference>
<proteinExistence type="predicted"/>
<organism evidence="1 2">
    <name type="scientific">Gracilibacillus halotolerans</name>
    <dbReference type="NCBI Taxonomy" id="74386"/>
    <lineage>
        <taxon>Bacteria</taxon>
        <taxon>Bacillati</taxon>
        <taxon>Bacillota</taxon>
        <taxon>Bacilli</taxon>
        <taxon>Bacillales</taxon>
        <taxon>Bacillaceae</taxon>
        <taxon>Gracilibacillus</taxon>
    </lineage>
</organism>
<comment type="caution">
    <text evidence="1">The sequence shown here is derived from an EMBL/GenBank/DDBJ whole genome shotgun (WGS) entry which is preliminary data.</text>
</comment>
<gene>
    <name evidence="1" type="ORF">GGQ92_003136</name>
</gene>
<protein>
    <submittedName>
        <fullName evidence="1">Uncharacterized protein</fullName>
    </submittedName>
</protein>
<sequence length="62" mass="6981">MVSENFIQNGLFSQGLPTYSNDTPYIQDILATICMASKSLDTYPHINQIPPITIVEKELLRP</sequence>
<accession>A0A841RRP9</accession>
<name>A0A841RRP9_9BACI</name>
<dbReference type="AlphaFoldDB" id="A0A841RRP9"/>
<dbReference type="Proteomes" id="UP000572212">
    <property type="component" value="Unassembled WGS sequence"/>
</dbReference>
<evidence type="ECO:0000313" key="1">
    <source>
        <dbReference type="EMBL" id="MBB6514313.1"/>
    </source>
</evidence>
<reference evidence="1 2" key="1">
    <citation type="submission" date="2020-08" db="EMBL/GenBank/DDBJ databases">
        <title>Genomic Encyclopedia of Type Strains, Phase IV (KMG-IV): sequencing the most valuable type-strain genomes for metagenomic binning, comparative biology and taxonomic classification.</title>
        <authorList>
            <person name="Goeker M."/>
        </authorList>
    </citation>
    <scope>NUCLEOTIDE SEQUENCE [LARGE SCALE GENOMIC DNA]</scope>
    <source>
        <strain evidence="1 2">DSM 11805</strain>
    </source>
</reference>
<evidence type="ECO:0000313" key="2">
    <source>
        <dbReference type="Proteomes" id="UP000572212"/>
    </source>
</evidence>